<evidence type="ECO:0000259" key="7">
    <source>
        <dbReference type="Pfam" id="PF03151"/>
    </source>
</evidence>
<keyword evidence="2 5" id="KW-0812">Transmembrane</keyword>
<protein>
    <recommendedName>
        <fullName evidence="7">Sugar phosphate transporter domain-containing protein</fullName>
    </recommendedName>
</protein>
<feature type="signal peptide" evidence="6">
    <location>
        <begin position="1"/>
        <end position="22"/>
    </location>
</feature>
<keyword evidence="3 5" id="KW-1133">Transmembrane helix</keyword>
<feature type="transmembrane region" description="Helical" evidence="5">
    <location>
        <begin position="124"/>
        <end position="143"/>
    </location>
</feature>
<evidence type="ECO:0000256" key="1">
    <source>
        <dbReference type="ARBA" id="ARBA00004141"/>
    </source>
</evidence>
<evidence type="ECO:0000256" key="6">
    <source>
        <dbReference type="SAM" id="SignalP"/>
    </source>
</evidence>
<feature type="transmembrane region" description="Helical" evidence="5">
    <location>
        <begin position="270"/>
        <end position="292"/>
    </location>
</feature>
<feature type="transmembrane region" description="Helical" evidence="5">
    <location>
        <begin position="371"/>
        <end position="389"/>
    </location>
</feature>
<dbReference type="InterPro" id="IPR050186">
    <property type="entry name" value="TPT_transporter"/>
</dbReference>
<dbReference type="AlphaFoldDB" id="A0AAD3DBD5"/>
<comment type="subcellular location">
    <subcellularLocation>
        <location evidence="1">Membrane</location>
        <topology evidence="1">Multi-pass membrane protein</topology>
    </subcellularLocation>
</comment>
<dbReference type="GO" id="GO:0016020">
    <property type="term" value="C:membrane"/>
    <property type="evidence" value="ECO:0007669"/>
    <property type="project" value="UniProtKB-SubCell"/>
</dbReference>
<accession>A0AAD3DBD5</accession>
<evidence type="ECO:0000256" key="2">
    <source>
        <dbReference type="ARBA" id="ARBA00022692"/>
    </source>
</evidence>
<keyword evidence="4 5" id="KW-0472">Membrane</keyword>
<feature type="chain" id="PRO_5042089792" description="Sugar phosphate transporter domain-containing protein" evidence="6">
    <location>
        <begin position="23"/>
        <end position="417"/>
    </location>
</feature>
<feature type="transmembrane region" description="Helical" evidence="5">
    <location>
        <begin position="212"/>
        <end position="229"/>
    </location>
</feature>
<organism evidence="8 9">
    <name type="scientific">Chaetoceros tenuissimus</name>
    <dbReference type="NCBI Taxonomy" id="426638"/>
    <lineage>
        <taxon>Eukaryota</taxon>
        <taxon>Sar</taxon>
        <taxon>Stramenopiles</taxon>
        <taxon>Ochrophyta</taxon>
        <taxon>Bacillariophyta</taxon>
        <taxon>Coscinodiscophyceae</taxon>
        <taxon>Chaetocerotophycidae</taxon>
        <taxon>Chaetocerotales</taxon>
        <taxon>Chaetocerotaceae</taxon>
        <taxon>Chaetoceros</taxon>
    </lineage>
</organism>
<evidence type="ECO:0000256" key="5">
    <source>
        <dbReference type="SAM" id="Phobius"/>
    </source>
</evidence>
<dbReference type="InterPro" id="IPR037185">
    <property type="entry name" value="EmrE-like"/>
</dbReference>
<feature type="transmembrane region" description="Helical" evidence="5">
    <location>
        <begin position="236"/>
        <end position="255"/>
    </location>
</feature>
<dbReference type="PANTHER" id="PTHR11132">
    <property type="entry name" value="SOLUTE CARRIER FAMILY 35"/>
    <property type="match status" value="1"/>
</dbReference>
<dbReference type="Pfam" id="PF03151">
    <property type="entry name" value="TPT"/>
    <property type="match status" value="1"/>
</dbReference>
<keyword evidence="9" id="KW-1185">Reference proteome</keyword>
<feature type="domain" description="Sugar phosphate transporter" evidence="7">
    <location>
        <begin position="93"/>
        <end position="388"/>
    </location>
</feature>
<evidence type="ECO:0000313" key="8">
    <source>
        <dbReference type="EMBL" id="GFH61256.1"/>
    </source>
</evidence>
<evidence type="ECO:0000256" key="4">
    <source>
        <dbReference type="ARBA" id="ARBA00023136"/>
    </source>
</evidence>
<reference evidence="8 9" key="1">
    <citation type="journal article" date="2021" name="Sci. Rep.">
        <title>The genome of the diatom Chaetoceros tenuissimus carries an ancient integrated fragment of an extant virus.</title>
        <authorList>
            <person name="Hongo Y."/>
            <person name="Kimura K."/>
            <person name="Takaki Y."/>
            <person name="Yoshida Y."/>
            <person name="Baba S."/>
            <person name="Kobayashi G."/>
            <person name="Nagasaki K."/>
            <person name="Hano T."/>
            <person name="Tomaru Y."/>
        </authorList>
    </citation>
    <scope>NUCLEOTIDE SEQUENCE [LARGE SCALE GENOMIC DNA]</scope>
    <source>
        <strain evidence="8 9">NIES-3715</strain>
    </source>
</reference>
<dbReference type="InterPro" id="IPR004853">
    <property type="entry name" value="Sugar_P_trans_dom"/>
</dbReference>
<dbReference type="Proteomes" id="UP001054902">
    <property type="component" value="Unassembled WGS sequence"/>
</dbReference>
<evidence type="ECO:0000256" key="3">
    <source>
        <dbReference type="ARBA" id="ARBA00022989"/>
    </source>
</evidence>
<proteinExistence type="predicted"/>
<gene>
    <name evidence="8" type="ORF">CTEN210_17732</name>
</gene>
<dbReference type="EMBL" id="BLLK01000074">
    <property type="protein sequence ID" value="GFH61256.1"/>
    <property type="molecule type" value="Genomic_DNA"/>
</dbReference>
<dbReference type="SUPFAM" id="SSF103481">
    <property type="entry name" value="Multidrug resistance efflux transporter EmrE"/>
    <property type="match status" value="1"/>
</dbReference>
<name>A0AAD3DBD5_9STRA</name>
<feature type="transmembrane region" description="Helical" evidence="5">
    <location>
        <begin position="95"/>
        <end position="112"/>
    </location>
</feature>
<keyword evidence="6" id="KW-0732">Signal</keyword>
<comment type="caution">
    <text evidence="8">The sequence shown here is derived from an EMBL/GenBank/DDBJ whole genome shotgun (WGS) entry which is preliminary data.</text>
</comment>
<sequence length="417" mass="45332">MKFCNFAVCLSVLSTTLTSIEAIQSSPSSVISTMHRKQPFVHNTRSFEETQSLVQSPVAQDDVESLSVMHSRGGAKKAVEVPEVANTGMKERLKIGFYFGLWYALNVIYNIMNKKLLNIIPAPVTVGTIQLGIGGLYAALLWMTKLRATPKLTAKGREIAWKVGTYHGSGQLFSMVSLGAGPVSFTHIVKALEPFFSAMISGLVFGKWMKPQVYATLIPVVGGVGYACLKERSFSWLAFWMAMSSNLSFALRAVVSKTGMTSYIGENMNAVNLFAVVTIASFFLCIPAALIAEKGLLLELWAKATTGENAIASNDLVKSVITSGLFHYLNNEVMYLALSNVHPVTLAVGNTMKRVFIMVASVLVFRNPVSVQAGIGSAIGISGVLLYSLTKQYYENLEKAEAEAAAKQKGRRGRRKN</sequence>
<evidence type="ECO:0000313" key="9">
    <source>
        <dbReference type="Proteomes" id="UP001054902"/>
    </source>
</evidence>